<dbReference type="Pfam" id="PF02743">
    <property type="entry name" value="dCache_1"/>
    <property type="match status" value="1"/>
</dbReference>
<dbReference type="InterPro" id="IPR010559">
    <property type="entry name" value="Sig_transdc_His_kin_internal"/>
</dbReference>
<evidence type="ECO:0000256" key="9">
    <source>
        <dbReference type="ARBA" id="ARBA00022989"/>
    </source>
</evidence>
<dbReference type="Pfam" id="PF06580">
    <property type="entry name" value="His_kinase"/>
    <property type="match status" value="1"/>
</dbReference>
<evidence type="ECO:0000256" key="12">
    <source>
        <dbReference type="SAM" id="Phobius"/>
    </source>
</evidence>
<keyword evidence="10" id="KW-0902">Two-component regulatory system</keyword>
<dbReference type="Pfam" id="PF02518">
    <property type="entry name" value="HATPase_c"/>
    <property type="match status" value="1"/>
</dbReference>
<dbReference type="PANTHER" id="PTHR34220">
    <property type="entry name" value="SENSOR HISTIDINE KINASE YPDA"/>
    <property type="match status" value="1"/>
</dbReference>
<dbReference type="CDD" id="cd06225">
    <property type="entry name" value="HAMP"/>
    <property type="match status" value="1"/>
</dbReference>
<evidence type="ECO:0000313" key="16">
    <source>
        <dbReference type="Proteomes" id="UP000515909"/>
    </source>
</evidence>
<dbReference type="Proteomes" id="UP000515909">
    <property type="component" value="Chromosome"/>
</dbReference>
<evidence type="ECO:0000256" key="1">
    <source>
        <dbReference type="ARBA" id="ARBA00000085"/>
    </source>
</evidence>
<dbReference type="Gene3D" id="6.10.340.10">
    <property type="match status" value="1"/>
</dbReference>
<evidence type="ECO:0000256" key="8">
    <source>
        <dbReference type="ARBA" id="ARBA00022777"/>
    </source>
</evidence>
<evidence type="ECO:0000256" key="4">
    <source>
        <dbReference type="ARBA" id="ARBA00022475"/>
    </source>
</evidence>
<keyword evidence="6" id="KW-0808">Transferase</keyword>
<evidence type="ECO:0000256" key="10">
    <source>
        <dbReference type="ARBA" id="ARBA00023012"/>
    </source>
</evidence>
<evidence type="ECO:0000256" key="7">
    <source>
        <dbReference type="ARBA" id="ARBA00022692"/>
    </source>
</evidence>
<feature type="domain" description="Histidine kinase" evidence="13">
    <location>
        <begin position="492"/>
        <end position="598"/>
    </location>
</feature>
<keyword evidence="5" id="KW-0597">Phosphoprotein</keyword>
<dbReference type="EMBL" id="CP060286">
    <property type="protein sequence ID" value="QNK39757.1"/>
    <property type="molecule type" value="Genomic_DNA"/>
</dbReference>
<dbReference type="PROSITE" id="PS50109">
    <property type="entry name" value="HIS_KIN"/>
    <property type="match status" value="1"/>
</dbReference>
<dbReference type="PROSITE" id="PS50885">
    <property type="entry name" value="HAMP"/>
    <property type="match status" value="1"/>
</dbReference>
<protein>
    <recommendedName>
        <fullName evidence="3">histidine kinase</fullName>
        <ecNumber evidence="3">2.7.13.3</ecNumber>
    </recommendedName>
</protein>
<dbReference type="GO" id="GO:0000155">
    <property type="term" value="F:phosphorelay sensor kinase activity"/>
    <property type="evidence" value="ECO:0007669"/>
    <property type="project" value="InterPro"/>
</dbReference>
<dbReference type="InterPro" id="IPR003660">
    <property type="entry name" value="HAMP_dom"/>
</dbReference>
<keyword evidence="8 15" id="KW-0418">Kinase</keyword>
<name>A0A7G8T816_9FIRM</name>
<keyword evidence="11 12" id="KW-0472">Membrane</keyword>
<gene>
    <name evidence="15" type="ORF">HCR03_13635</name>
</gene>
<dbReference type="InterPro" id="IPR050640">
    <property type="entry name" value="Bact_2-comp_sensor_kinase"/>
</dbReference>
<accession>A0A7G8T816</accession>
<dbReference type="InterPro" id="IPR003594">
    <property type="entry name" value="HATPase_dom"/>
</dbReference>
<feature type="domain" description="HAMP" evidence="14">
    <location>
        <begin position="333"/>
        <end position="385"/>
    </location>
</feature>
<dbReference type="PANTHER" id="PTHR34220:SF7">
    <property type="entry name" value="SENSOR HISTIDINE KINASE YPDA"/>
    <property type="match status" value="1"/>
</dbReference>
<dbReference type="InterPro" id="IPR005467">
    <property type="entry name" value="His_kinase_dom"/>
</dbReference>
<evidence type="ECO:0000256" key="6">
    <source>
        <dbReference type="ARBA" id="ARBA00022679"/>
    </source>
</evidence>
<proteinExistence type="predicted"/>
<keyword evidence="7 12" id="KW-0812">Transmembrane</keyword>
<dbReference type="GO" id="GO:0005886">
    <property type="term" value="C:plasma membrane"/>
    <property type="evidence" value="ECO:0007669"/>
    <property type="project" value="UniProtKB-SubCell"/>
</dbReference>
<keyword evidence="4" id="KW-1003">Cell membrane</keyword>
<dbReference type="AlphaFoldDB" id="A0A7G8T816"/>
<evidence type="ECO:0000259" key="14">
    <source>
        <dbReference type="PROSITE" id="PS50885"/>
    </source>
</evidence>
<dbReference type="KEGG" id="cfem:HCR03_13635"/>
<keyword evidence="9 12" id="KW-1133">Transmembrane helix</keyword>
<feature type="transmembrane region" description="Helical" evidence="12">
    <location>
        <begin position="23"/>
        <end position="41"/>
    </location>
</feature>
<sequence length="599" mass="67515">MGGVHLKKYFFKLPNKLSIKIPLAYFFILILTVTLSSTALNKLSSESAQKRVNQATVKTITSIKTNVDFMIEDIDNYSKMMLSDNNLQNLLRQGNIYSNLQVQSKVSYYFYNLMQAEPIIDSVNIFDNSGNCFSIGKQISPAFNKKDIKDASWYRETIEKKGKYILRLNGSGAFSSQNGNFVSFIRQLRDVNTMSSLGIMVINIPESAFLQAYSNVVNDNSMQVVILDENNKTIVPSTADIPSILSFKHILLNNGHGIQQKISQGGSGCMVLDLDSQKYIISYLSDEEQGWKYISLMPYGTAGMENKSFVLLAFLLLLINGVVFFVSSVFISENTITPIRQLLQSMKNVNEGRFIEVKVQPQNYEFGQLFNGYNAMIRQIHKLLDKIIEEQKTIRKAELNTLQAQIKPHFLYNTLDSISSLALSGESEKVCGLVESLGNYYRISVSKGRDIISIGEEIEMVRNYLSIQKVRYQDLFEAEYEIEDSCLKYPILKLVLQPLVENALYHGIRRKGTSGIIKIAVRDSGETVCLCVADNGIGMSREEIGRILNQEKSSRSKSFGLWGTMERIRIFYGSQDCVQLESEPGKGTRITIIIPKGEG</sequence>
<reference evidence="15 16" key="1">
    <citation type="submission" date="2020-08" db="EMBL/GenBank/DDBJ databases">
        <title>The isolate Caproiciproducens sp. 7D4C2 produces n-caproate at mildly acidic conditions from hexoses: genome and rBOX comparison with related strains and chain-elongating bacteria.</title>
        <authorList>
            <person name="Esquivel-Elizondo S."/>
            <person name="Bagci C."/>
            <person name="Temovska M."/>
            <person name="Jeon B.S."/>
            <person name="Bessarab I."/>
            <person name="Williams R.B.H."/>
            <person name="Huson D.H."/>
            <person name="Angenent L.T."/>
        </authorList>
    </citation>
    <scope>NUCLEOTIDE SEQUENCE [LARGE SCALE GENOMIC DNA]</scope>
    <source>
        <strain evidence="15 16">7D4C2</strain>
    </source>
</reference>
<dbReference type="SUPFAM" id="SSF55874">
    <property type="entry name" value="ATPase domain of HSP90 chaperone/DNA topoisomerase II/histidine kinase"/>
    <property type="match status" value="1"/>
</dbReference>
<evidence type="ECO:0000259" key="13">
    <source>
        <dbReference type="PROSITE" id="PS50109"/>
    </source>
</evidence>
<evidence type="ECO:0000256" key="3">
    <source>
        <dbReference type="ARBA" id="ARBA00012438"/>
    </source>
</evidence>
<organism evidence="15 16">
    <name type="scientific">Caproicibacter fermentans</name>
    <dbReference type="NCBI Taxonomy" id="2576756"/>
    <lineage>
        <taxon>Bacteria</taxon>
        <taxon>Bacillati</taxon>
        <taxon>Bacillota</taxon>
        <taxon>Clostridia</taxon>
        <taxon>Eubacteriales</taxon>
        <taxon>Acutalibacteraceae</taxon>
        <taxon>Caproicibacter</taxon>
    </lineage>
</organism>
<evidence type="ECO:0000256" key="5">
    <source>
        <dbReference type="ARBA" id="ARBA00022553"/>
    </source>
</evidence>
<comment type="catalytic activity">
    <reaction evidence="1">
        <text>ATP + protein L-histidine = ADP + protein N-phospho-L-histidine.</text>
        <dbReference type="EC" id="2.7.13.3"/>
    </reaction>
</comment>
<dbReference type="InterPro" id="IPR036890">
    <property type="entry name" value="HATPase_C_sf"/>
</dbReference>
<evidence type="ECO:0000256" key="11">
    <source>
        <dbReference type="ARBA" id="ARBA00023136"/>
    </source>
</evidence>
<evidence type="ECO:0000313" key="15">
    <source>
        <dbReference type="EMBL" id="QNK39757.1"/>
    </source>
</evidence>
<dbReference type="InterPro" id="IPR033479">
    <property type="entry name" value="dCache_1"/>
</dbReference>
<dbReference type="SMART" id="SM00387">
    <property type="entry name" value="HATPase_c"/>
    <property type="match status" value="1"/>
</dbReference>
<feature type="transmembrane region" description="Helical" evidence="12">
    <location>
        <begin position="309"/>
        <end position="331"/>
    </location>
</feature>
<dbReference type="Gene3D" id="3.30.565.10">
    <property type="entry name" value="Histidine kinase-like ATPase, C-terminal domain"/>
    <property type="match status" value="1"/>
</dbReference>
<dbReference type="EC" id="2.7.13.3" evidence="3"/>
<comment type="subcellular location">
    <subcellularLocation>
        <location evidence="2">Cell membrane</location>
        <topology evidence="2">Multi-pass membrane protein</topology>
    </subcellularLocation>
</comment>
<evidence type="ECO:0000256" key="2">
    <source>
        <dbReference type="ARBA" id="ARBA00004651"/>
    </source>
</evidence>